<feature type="transmembrane region" description="Helical" evidence="4">
    <location>
        <begin position="292"/>
        <end position="311"/>
    </location>
</feature>
<evidence type="ECO:0000256" key="2">
    <source>
        <dbReference type="ARBA" id="ARBA00022729"/>
    </source>
</evidence>
<dbReference type="Pfam" id="PF13855">
    <property type="entry name" value="LRR_8"/>
    <property type="match status" value="3"/>
</dbReference>
<keyword evidence="2" id="KW-0732">Signal</keyword>
<dbReference type="GO" id="GO:0005886">
    <property type="term" value="C:plasma membrane"/>
    <property type="evidence" value="ECO:0007669"/>
    <property type="project" value="TreeGrafter"/>
</dbReference>
<evidence type="ECO:0000313" key="5">
    <source>
        <dbReference type="EMBL" id="KAK7789735.1"/>
    </source>
</evidence>
<evidence type="ECO:0000256" key="4">
    <source>
        <dbReference type="SAM" id="Phobius"/>
    </source>
</evidence>
<dbReference type="InterPro" id="IPR032675">
    <property type="entry name" value="LRR_dom_sf"/>
</dbReference>
<keyword evidence="4" id="KW-1133">Transmembrane helix</keyword>
<dbReference type="PANTHER" id="PTHR24369:SF210">
    <property type="entry name" value="CHAOPTIN-RELATED"/>
    <property type="match status" value="1"/>
</dbReference>
<dbReference type="InterPro" id="IPR001611">
    <property type="entry name" value="Leu-rich_rpt"/>
</dbReference>
<dbReference type="PRINTS" id="PR00019">
    <property type="entry name" value="LEURICHRPT"/>
</dbReference>
<reference evidence="5 6" key="1">
    <citation type="submission" date="2024-03" db="EMBL/GenBank/DDBJ databases">
        <title>The genome assembly and annotation of the cricket Gryllus longicercus Weissman &amp; Gray.</title>
        <authorList>
            <person name="Szrajer S."/>
            <person name="Gray D."/>
            <person name="Ylla G."/>
        </authorList>
    </citation>
    <scope>NUCLEOTIDE SEQUENCE [LARGE SCALE GENOMIC DNA]</scope>
    <source>
        <strain evidence="5">DAG 2021-001</strain>
        <tissue evidence="5">Whole body minus gut</tissue>
    </source>
</reference>
<dbReference type="SMART" id="SM00369">
    <property type="entry name" value="LRR_TYP"/>
    <property type="match status" value="4"/>
</dbReference>
<evidence type="ECO:0000313" key="6">
    <source>
        <dbReference type="Proteomes" id="UP001378592"/>
    </source>
</evidence>
<keyword evidence="4" id="KW-0472">Membrane</keyword>
<evidence type="ECO:0000256" key="3">
    <source>
        <dbReference type="ARBA" id="ARBA00022737"/>
    </source>
</evidence>
<evidence type="ECO:0000256" key="1">
    <source>
        <dbReference type="ARBA" id="ARBA00022614"/>
    </source>
</evidence>
<dbReference type="Gene3D" id="3.80.10.10">
    <property type="entry name" value="Ribonuclease Inhibitor"/>
    <property type="match status" value="2"/>
</dbReference>
<dbReference type="PROSITE" id="PS51450">
    <property type="entry name" value="LRR"/>
    <property type="match status" value="3"/>
</dbReference>
<protein>
    <submittedName>
        <fullName evidence="5">Uncharacterized protein</fullName>
    </submittedName>
</protein>
<keyword evidence="6" id="KW-1185">Reference proteome</keyword>
<proteinExistence type="predicted"/>
<organism evidence="5 6">
    <name type="scientific">Gryllus longicercus</name>
    <dbReference type="NCBI Taxonomy" id="2509291"/>
    <lineage>
        <taxon>Eukaryota</taxon>
        <taxon>Metazoa</taxon>
        <taxon>Ecdysozoa</taxon>
        <taxon>Arthropoda</taxon>
        <taxon>Hexapoda</taxon>
        <taxon>Insecta</taxon>
        <taxon>Pterygota</taxon>
        <taxon>Neoptera</taxon>
        <taxon>Polyneoptera</taxon>
        <taxon>Orthoptera</taxon>
        <taxon>Ensifera</taxon>
        <taxon>Gryllidea</taxon>
        <taxon>Grylloidea</taxon>
        <taxon>Gryllidae</taxon>
        <taxon>Gryllinae</taxon>
        <taxon>Gryllus</taxon>
    </lineage>
</organism>
<dbReference type="AlphaFoldDB" id="A0AAN9V3H1"/>
<dbReference type="Proteomes" id="UP001378592">
    <property type="component" value="Unassembled WGS sequence"/>
</dbReference>
<sequence>MLTMTGCKLATLKNFLPNTSNLITLDISNNELKELNSEWFEMAKGLTTLDVSHNHVESLNINGDNLKKMEILDLSHNKALKDFDADVFESMPALQTLDLTGTLLLVPSDGPLFSHETISHLFLSSCGLSKELPAGAFSELPNLDQLDLSKNSLFGIEGLFISSTNLRILDLSGNNILSLTSDAFSGTLALEELYLNNNALNSFNLSTIVHLSSLRVLDISITPLACSCSEDHWLLDHWTNETEVEFKNTCPDSSCDWDDFSTTTEPEKKCWDTFCNKGEKCCSNGECAKKCSGVAISALPLTLIMIIAMLLTQIDRERV</sequence>
<accession>A0AAN9V3H1</accession>
<gene>
    <name evidence="5" type="ORF">R5R35_013336</name>
</gene>
<dbReference type="PANTHER" id="PTHR24369">
    <property type="entry name" value="ANTIGEN BSP, PUTATIVE-RELATED"/>
    <property type="match status" value="1"/>
</dbReference>
<dbReference type="EMBL" id="JAZDUA010000715">
    <property type="protein sequence ID" value="KAK7789735.1"/>
    <property type="molecule type" value="Genomic_DNA"/>
</dbReference>
<dbReference type="InterPro" id="IPR003591">
    <property type="entry name" value="Leu-rich_rpt_typical-subtyp"/>
</dbReference>
<dbReference type="SUPFAM" id="SSF52058">
    <property type="entry name" value="L domain-like"/>
    <property type="match status" value="1"/>
</dbReference>
<keyword evidence="3" id="KW-0677">Repeat</keyword>
<comment type="caution">
    <text evidence="5">The sequence shown here is derived from an EMBL/GenBank/DDBJ whole genome shotgun (WGS) entry which is preliminary data.</text>
</comment>
<keyword evidence="1" id="KW-0433">Leucine-rich repeat</keyword>
<dbReference type="InterPro" id="IPR050541">
    <property type="entry name" value="LRR_TM_domain-containing"/>
</dbReference>
<keyword evidence="4" id="KW-0812">Transmembrane</keyword>
<name>A0AAN9V3H1_9ORTH</name>